<protein>
    <recommendedName>
        <fullName evidence="1">Aminotransferase class V domain-containing protein</fullName>
    </recommendedName>
</protein>
<accession>A0AAD9H0A5</accession>
<dbReference type="Proteomes" id="UP001259832">
    <property type="component" value="Unassembled WGS sequence"/>
</dbReference>
<evidence type="ECO:0000313" key="3">
    <source>
        <dbReference type="Proteomes" id="UP001259832"/>
    </source>
</evidence>
<dbReference type="InterPro" id="IPR015421">
    <property type="entry name" value="PyrdxlP-dep_Trfase_major"/>
</dbReference>
<reference evidence="2" key="1">
    <citation type="submission" date="2023-08" db="EMBL/GenBank/DDBJ databases">
        <title>Reference Genome Resource for the Citrus Pathogen Phytophthora citrophthora.</title>
        <authorList>
            <person name="Moller H."/>
            <person name="Coetzee B."/>
            <person name="Rose L.J."/>
            <person name="Van Niekerk J.M."/>
        </authorList>
    </citation>
    <scope>NUCLEOTIDE SEQUENCE</scope>
    <source>
        <strain evidence="2">STE-U-9442</strain>
    </source>
</reference>
<comment type="caution">
    <text evidence="2">The sequence shown here is derived from an EMBL/GenBank/DDBJ whole genome shotgun (WGS) entry which is preliminary data.</text>
</comment>
<dbReference type="Gene3D" id="3.40.640.10">
    <property type="entry name" value="Type I PLP-dependent aspartate aminotransferase-like (Major domain)"/>
    <property type="match status" value="1"/>
</dbReference>
<dbReference type="SUPFAM" id="SSF53383">
    <property type="entry name" value="PLP-dependent transferases"/>
    <property type="match status" value="1"/>
</dbReference>
<name>A0AAD9H0A5_9STRA</name>
<dbReference type="Pfam" id="PF00266">
    <property type="entry name" value="Aminotran_5"/>
    <property type="match status" value="1"/>
</dbReference>
<dbReference type="EMBL" id="JASMQC010000002">
    <property type="protein sequence ID" value="KAK1947548.1"/>
    <property type="molecule type" value="Genomic_DNA"/>
</dbReference>
<evidence type="ECO:0000313" key="2">
    <source>
        <dbReference type="EMBL" id="KAK1947548.1"/>
    </source>
</evidence>
<organism evidence="2 3">
    <name type="scientific">Phytophthora citrophthora</name>
    <dbReference type="NCBI Taxonomy" id="4793"/>
    <lineage>
        <taxon>Eukaryota</taxon>
        <taxon>Sar</taxon>
        <taxon>Stramenopiles</taxon>
        <taxon>Oomycota</taxon>
        <taxon>Peronosporomycetes</taxon>
        <taxon>Peronosporales</taxon>
        <taxon>Peronosporaceae</taxon>
        <taxon>Phytophthora</taxon>
    </lineage>
</organism>
<dbReference type="PANTHER" id="PTHR43686">
    <property type="entry name" value="SULFURTRANSFERASE-RELATED"/>
    <property type="match status" value="1"/>
</dbReference>
<keyword evidence="3" id="KW-1185">Reference proteome</keyword>
<gene>
    <name evidence="2" type="ORF">P3T76_001558</name>
</gene>
<dbReference type="InterPro" id="IPR015424">
    <property type="entry name" value="PyrdxlP-dep_Trfase"/>
</dbReference>
<proteinExistence type="predicted"/>
<dbReference type="AlphaFoldDB" id="A0AAD9H0A5"/>
<dbReference type="PANTHER" id="PTHR43686:SF1">
    <property type="entry name" value="AMINOTRAN_5 DOMAIN-CONTAINING PROTEIN"/>
    <property type="match status" value="1"/>
</dbReference>
<feature type="domain" description="Aminotransferase class V" evidence="1">
    <location>
        <begin position="3"/>
        <end position="76"/>
    </location>
</feature>
<sequence>MGGPGSPGVLVVKKNLMNNEVPTMPGGGTVLLVTEKDHTYLTNKVEREEGGTPDILGSIRLGLAFRVKQHVGPQRIMDLMFVSLSAVTRTSSCSADSPTM</sequence>
<dbReference type="InterPro" id="IPR000192">
    <property type="entry name" value="Aminotrans_V_dom"/>
</dbReference>
<evidence type="ECO:0000259" key="1">
    <source>
        <dbReference type="Pfam" id="PF00266"/>
    </source>
</evidence>